<dbReference type="EMBL" id="FMAU01000002">
    <property type="protein sequence ID" value="SCC11960.1"/>
    <property type="molecule type" value="Genomic_DNA"/>
</dbReference>
<evidence type="ECO:0000313" key="2">
    <source>
        <dbReference type="EMBL" id="SCC11960.1"/>
    </source>
</evidence>
<feature type="domain" description="SnoaL-like" evidence="1">
    <location>
        <begin position="13"/>
        <end position="107"/>
    </location>
</feature>
<proteinExistence type="predicted"/>
<dbReference type="Gene3D" id="3.10.450.50">
    <property type="match status" value="1"/>
</dbReference>
<dbReference type="Proteomes" id="UP000181997">
    <property type="component" value="Unassembled WGS sequence"/>
</dbReference>
<dbReference type="InterPro" id="IPR037401">
    <property type="entry name" value="SnoaL-like"/>
</dbReference>
<dbReference type="RefSeq" id="WP_058298704.1">
    <property type="nucleotide sequence ID" value="NZ_FMAU01000002.1"/>
</dbReference>
<evidence type="ECO:0000259" key="1">
    <source>
        <dbReference type="Pfam" id="PF12680"/>
    </source>
</evidence>
<accession>A0A0V8HLG2</accession>
<dbReference type="InterPro" id="IPR032710">
    <property type="entry name" value="NTF2-like_dom_sf"/>
</dbReference>
<protein>
    <submittedName>
        <fullName evidence="2">Predicted SnoaL-like aldol condensation-catalyzing enzyme</fullName>
    </submittedName>
</protein>
<dbReference type="AlphaFoldDB" id="A0A0V8HLG2"/>
<organism evidence="2 3">
    <name type="scientific">[Bacillus] enclensis</name>
    <dbReference type="NCBI Taxonomy" id="1402860"/>
    <lineage>
        <taxon>Bacteria</taxon>
        <taxon>Bacillati</taxon>
        <taxon>Bacillota</taxon>
        <taxon>Bacilli</taxon>
        <taxon>Bacillales</taxon>
        <taxon>Bacillaceae</taxon>
        <taxon>Rossellomorea</taxon>
    </lineage>
</organism>
<keyword evidence="3" id="KW-1185">Reference proteome</keyword>
<dbReference type="SUPFAM" id="SSF54427">
    <property type="entry name" value="NTF2-like"/>
    <property type="match status" value="1"/>
</dbReference>
<dbReference type="OrthoDB" id="9812089at2"/>
<dbReference type="Pfam" id="PF12680">
    <property type="entry name" value="SnoaL_2"/>
    <property type="match status" value="1"/>
</dbReference>
<sequence length="125" mass="14103">MNMSSRKETAVSFLQMVAAGDVREAFVQFTSGEFLHHNPYFRGDAESIILGMEENAHKNPEKMFEVKHALEEGERIAVHSHVRQHPGDIGAAVVHLFRFEGERIVEMWDVGQPIPSESPNENGVF</sequence>
<gene>
    <name evidence="2" type="ORF">GA0061094_2626</name>
</gene>
<name>A0A0V8HLG2_9BACI</name>
<evidence type="ECO:0000313" key="3">
    <source>
        <dbReference type="Proteomes" id="UP000181997"/>
    </source>
</evidence>
<reference evidence="3" key="1">
    <citation type="submission" date="2016-08" db="EMBL/GenBank/DDBJ databases">
        <authorList>
            <person name="Varghese N."/>
            <person name="Submissions Spin"/>
        </authorList>
    </citation>
    <scope>NUCLEOTIDE SEQUENCE [LARGE SCALE GENOMIC DNA]</scope>
    <source>
        <strain evidence="3">SGD-1123</strain>
    </source>
</reference>